<evidence type="ECO:0000256" key="5">
    <source>
        <dbReference type="ARBA" id="ARBA00023157"/>
    </source>
</evidence>
<evidence type="ECO:0000259" key="7">
    <source>
        <dbReference type="Pfam" id="PF06607"/>
    </source>
</evidence>
<feature type="domain" description="Prokineticin" evidence="7">
    <location>
        <begin position="93"/>
        <end position="160"/>
    </location>
</feature>
<feature type="domain" description="Prokineticin" evidence="7">
    <location>
        <begin position="19"/>
        <end position="87"/>
    </location>
</feature>
<sequence>MCTKMILGCLLLLFVVGYVSACNSQEDCPLTHCCAKKAFVEGEYNCVPYREKNELCLPGGLDEILYDGRYDINCPCKPGLSCVTYQTTDGRGSACNSQEDCPLTHCCAKKAFVEGEYNCVPYREKYELCLSGGLDEILYDGRYDINCPCKPGLLCVNYQTTDGRGGFIANGNPHCRNVTEDRILKMRQNEMQSNSIAGA</sequence>
<name>A0AAV1ZED6_9ARAC</name>
<evidence type="ECO:0000256" key="1">
    <source>
        <dbReference type="ARBA" id="ARBA00004613"/>
    </source>
</evidence>
<evidence type="ECO:0000313" key="9">
    <source>
        <dbReference type="Proteomes" id="UP001497382"/>
    </source>
</evidence>
<keyword evidence="9" id="KW-1185">Reference proteome</keyword>
<comment type="similarity">
    <text evidence="2">Belongs to the AVIT (prokineticin) family.</text>
</comment>
<keyword evidence="5" id="KW-1015">Disulfide bond</keyword>
<feature type="chain" id="PRO_5043841831" description="Prokineticin domain-containing protein" evidence="6">
    <location>
        <begin position="22"/>
        <end position="199"/>
    </location>
</feature>
<dbReference type="GO" id="GO:0090729">
    <property type="term" value="F:toxin activity"/>
    <property type="evidence" value="ECO:0007669"/>
    <property type="project" value="UniProtKB-KW"/>
</dbReference>
<gene>
    <name evidence="8" type="ORF">LARSCL_LOCUS4732</name>
</gene>
<dbReference type="InterPro" id="IPR009523">
    <property type="entry name" value="Prokineticin"/>
</dbReference>
<dbReference type="PANTHER" id="PTHR18821">
    <property type="entry name" value="PROKINETICIN"/>
    <property type="match status" value="1"/>
</dbReference>
<comment type="subcellular location">
    <subcellularLocation>
        <location evidence="1">Secreted</location>
    </subcellularLocation>
</comment>
<dbReference type="PANTHER" id="PTHR18821:SF2">
    <property type="entry name" value="DICKKOPF-RELATED PROTEIN 3-LIKE"/>
    <property type="match status" value="1"/>
</dbReference>
<feature type="signal peptide" evidence="6">
    <location>
        <begin position="1"/>
        <end position="21"/>
    </location>
</feature>
<evidence type="ECO:0000256" key="6">
    <source>
        <dbReference type="SAM" id="SignalP"/>
    </source>
</evidence>
<keyword evidence="3" id="KW-0964">Secreted</keyword>
<reference evidence="8 9" key="1">
    <citation type="submission" date="2024-04" db="EMBL/GenBank/DDBJ databases">
        <authorList>
            <person name="Rising A."/>
            <person name="Reimegard J."/>
            <person name="Sonavane S."/>
            <person name="Akerstrom W."/>
            <person name="Nylinder S."/>
            <person name="Hedman E."/>
            <person name="Kallberg Y."/>
        </authorList>
    </citation>
    <scope>NUCLEOTIDE SEQUENCE [LARGE SCALE GENOMIC DNA]</scope>
</reference>
<keyword evidence="4" id="KW-0800">Toxin</keyword>
<proteinExistence type="inferred from homology"/>
<dbReference type="AlphaFoldDB" id="A0AAV1ZED6"/>
<accession>A0AAV1ZED6</accession>
<evidence type="ECO:0000256" key="3">
    <source>
        <dbReference type="ARBA" id="ARBA00022525"/>
    </source>
</evidence>
<evidence type="ECO:0000313" key="8">
    <source>
        <dbReference type="EMBL" id="CAL1269449.1"/>
    </source>
</evidence>
<evidence type="ECO:0000256" key="2">
    <source>
        <dbReference type="ARBA" id="ARBA00006999"/>
    </source>
</evidence>
<protein>
    <recommendedName>
        <fullName evidence="7">Prokineticin domain-containing protein</fullName>
    </recommendedName>
</protein>
<dbReference type="InterPro" id="IPR023569">
    <property type="entry name" value="Prokineticin_domain"/>
</dbReference>
<dbReference type="Pfam" id="PF06607">
    <property type="entry name" value="Prokineticin"/>
    <property type="match status" value="2"/>
</dbReference>
<organism evidence="8 9">
    <name type="scientific">Larinioides sclopetarius</name>
    <dbReference type="NCBI Taxonomy" id="280406"/>
    <lineage>
        <taxon>Eukaryota</taxon>
        <taxon>Metazoa</taxon>
        <taxon>Ecdysozoa</taxon>
        <taxon>Arthropoda</taxon>
        <taxon>Chelicerata</taxon>
        <taxon>Arachnida</taxon>
        <taxon>Araneae</taxon>
        <taxon>Araneomorphae</taxon>
        <taxon>Entelegynae</taxon>
        <taxon>Araneoidea</taxon>
        <taxon>Araneidae</taxon>
        <taxon>Larinioides</taxon>
    </lineage>
</organism>
<comment type="caution">
    <text evidence="8">The sequence shown here is derived from an EMBL/GenBank/DDBJ whole genome shotgun (WGS) entry which is preliminary data.</text>
</comment>
<dbReference type="Proteomes" id="UP001497382">
    <property type="component" value="Unassembled WGS sequence"/>
</dbReference>
<dbReference type="GO" id="GO:0005576">
    <property type="term" value="C:extracellular region"/>
    <property type="evidence" value="ECO:0007669"/>
    <property type="project" value="UniProtKB-SubCell"/>
</dbReference>
<dbReference type="Gene3D" id="2.10.80.10">
    <property type="entry name" value="Lipase, subunit A"/>
    <property type="match status" value="2"/>
</dbReference>
<keyword evidence="6" id="KW-0732">Signal</keyword>
<dbReference type="EMBL" id="CAXIEN010000040">
    <property type="protein sequence ID" value="CAL1269449.1"/>
    <property type="molecule type" value="Genomic_DNA"/>
</dbReference>
<evidence type="ECO:0000256" key="4">
    <source>
        <dbReference type="ARBA" id="ARBA00022656"/>
    </source>
</evidence>